<name>A0A5C4WK67_9ACTN</name>
<organism evidence="1 2">
    <name type="scientific">Nonomuraea phyllanthi</name>
    <dbReference type="NCBI Taxonomy" id="2219224"/>
    <lineage>
        <taxon>Bacteria</taxon>
        <taxon>Bacillati</taxon>
        <taxon>Actinomycetota</taxon>
        <taxon>Actinomycetes</taxon>
        <taxon>Streptosporangiales</taxon>
        <taxon>Streptosporangiaceae</taxon>
        <taxon>Nonomuraea</taxon>
    </lineage>
</organism>
<dbReference type="EMBL" id="VDLX02000005">
    <property type="protein sequence ID" value="KAB8194873.1"/>
    <property type="molecule type" value="Genomic_DNA"/>
</dbReference>
<dbReference type="Proteomes" id="UP000312512">
    <property type="component" value="Unassembled WGS sequence"/>
</dbReference>
<sequence>MGGGGMSSEEKRAWIYAVVGVGVAAVYFVTVLSQVPGADVARIAYVQPMLVAIGAAIGLGIVVAIVAAIASPKDAGRADERDRQIHRMGEYVGFYVMSIAALVPLALAMAEAAHFWIANALYLAFVLATVASSVVKIVLYRRGF</sequence>
<protein>
    <submittedName>
        <fullName evidence="1">Uncharacterized protein</fullName>
    </submittedName>
</protein>
<reference evidence="1 2" key="1">
    <citation type="submission" date="2019-10" db="EMBL/GenBank/DDBJ databases">
        <title>Nonomuraea sp. nov., isolated from Phyllanthus amarus.</title>
        <authorList>
            <person name="Klykleung N."/>
            <person name="Tanasupawat S."/>
        </authorList>
    </citation>
    <scope>NUCLEOTIDE SEQUENCE [LARGE SCALE GENOMIC DNA]</scope>
    <source>
        <strain evidence="1 2">PA1-10</strain>
    </source>
</reference>
<dbReference type="AlphaFoldDB" id="A0A5C4WK67"/>
<proteinExistence type="predicted"/>
<comment type="caution">
    <text evidence="1">The sequence shown here is derived from an EMBL/GenBank/DDBJ whole genome shotgun (WGS) entry which is preliminary data.</text>
</comment>
<gene>
    <name evidence="1" type="ORF">FH608_017125</name>
</gene>
<evidence type="ECO:0000313" key="2">
    <source>
        <dbReference type="Proteomes" id="UP000312512"/>
    </source>
</evidence>
<keyword evidence="2" id="KW-1185">Reference proteome</keyword>
<accession>A0A5C4WK67</accession>
<evidence type="ECO:0000313" key="1">
    <source>
        <dbReference type="EMBL" id="KAB8194873.1"/>
    </source>
</evidence>
<dbReference type="OrthoDB" id="4559359at2"/>